<evidence type="ECO:0000313" key="1">
    <source>
        <dbReference type="EMBL" id="GCD10404.1"/>
    </source>
</evidence>
<keyword evidence="2" id="KW-1185">Reference proteome</keyword>
<dbReference type="RefSeq" id="WP_185732660.1">
    <property type="nucleotide sequence ID" value="NZ_BHYK01000010.1"/>
</dbReference>
<evidence type="ECO:0000313" key="2">
    <source>
        <dbReference type="Proteomes" id="UP000287872"/>
    </source>
</evidence>
<dbReference type="EMBL" id="BHYK01000010">
    <property type="protein sequence ID" value="GCD10404.1"/>
    <property type="molecule type" value="Genomic_DNA"/>
</dbReference>
<name>A0A401ULJ6_9CLOT</name>
<accession>A0A401ULJ6</accession>
<gene>
    <name evidence="1" type="ORF">Ctaglu_20270</name>
</gene>
<organism evidence="1 2">
    <name type="scientific">Clostridium tagluense</name>
    <dbReference type="NCBI Taxonomy" id="360422"/>
    <lineage>
        <taxon>Bacteria</taxon>
        <taxon>Bacillati</taxon>
        <taxon>Bacillota</taxon>
        <taxon>Clostridia</taxon>
        <taxon>Eubacteriales</taxon>
        <taxon>Clostridiaceae</taxon>
        <taxon>Clostridium</taxon>
    </lineage>
</organism>
<proteinExistence type="predicted"/>
<protein>
    <submittedName>
        <fullName evidence="1">Uncharacterized protein</fullName>
    </submittedName>
</protein>
<reference evidence="1 2" key="1">
    <citation type="submission" date="2018-11" db="EMBL/GenBank/DDBJ databases">
        <title>Genome sequencing and assembly of Clostridium tagluense strain A121.</title>
        <authorList>
            <person name="Murakami T."/>
            <person name="Segawa T."/>
            <person name="Shcherbakova V.A."/>
            <person name="Mori H."/>
            <person name="Yoshimura Y."/>
        </authorList>
    </citation>
    <scope>NUCLEOTIDE SEQUENCE [LARGE SCALE GENOMIC DNA]</scope>
    <source>
        <strain evidence="1 2">A121</strain>
    </source>
</reference>
<sequence length="50" mass="5980">MKEATKNKNDYLIRLCDQTGKRMKTLYGSLSKEQFEDINKILESTEEDWH</sequence>
<dbReference type="AlphaFoldDB" id="A0A401ULJ6"/>
<dbReference type="Proteomes" id="UP000287872">
    <property type="component" value="Unassembled WGS sequence"/>
</dbReference>
<comment type="caution">
    <text evidence="1">The sequence shown here is derived from an EMBL/GenBank/DDBJ whole genome shotgun (WGS) entry which is preliminary data.</text>
</comment>